<dbReference type="InterPro" id="IPR000595">
    <property type="entry name" value="cNMP-bd_dom"/>
</dbReference>
<reference evidence="3" key="1">
    <citation type="submission" date="2018-02" db="EMBL/GenBank/DDBJ databases">
        <title>Genome sequence of Desulfocucumis palustris strain NAW-5.</title>
        <authorList>
            <person name="Watanabe M."/>
            <person name="Kojima H."/>
            <person name="Fukui M."/>
        </authorList>
    </citation>
    <scope>NUCLEOTIDE SEQUENCE [LARGE SCALE GENOMIC DNA]</scope>
    <source>
        <strain evidence="3">NAW-5</strain>
    </source>
</reference>
<dbReference type="PANTHER" id="PTHR24567">
    <property type="entry name" value="CRP FAMILY TRANSCRIPTIONAL REGULATORY PROTEIN"/>
    <property type="match status" value="1"/>
</dbReference>
<evidence type="ECO:0000313" key="2">
    <source>
        <dbReference type="EMBL" id="GBF34212.1"/>
    </source>
</evidence>
<dbReference type="GO" id="GO:0005829">
    <property type="term" value="C:cytosol"/>
    <property type="evidence" value="ECO:0007669"/>
    <property type="project" value="TreeGrafter"/>
</dbReference>
<sequence>MSNPALLGIIVKALSGVDLFNGLPAAILEKMAELAKVTQYKKNALIFKEGDKGDSIHIVVNGRVKIRKRISDTEETVLYIAGASDMFGDMALMDGLPRSADAVALEDTVLFYIERTVFLHFLRSNPDAALKLLETMSLRVRETNNMLVNVIESYTRSPEASQTTPKKPVISNEGPVLKEKTEDFAPGGEEYKVEEKTGNYVENTLKWTYSKKFICPLCAKESPSLVAKTDCVQEESVDTDMCTRYRLVNPTFYYVVVCRHCGYAFPESSMERLRPAKARLVGQQLPQVRSQQDFSGVRTIDEAISTYRLAITCQNLAGAKNAVMGRLYMLLSCLCRQKEMQKEEKDCMKQALEYLEKAYNYETSADPRAELNLIYLIGELYGRLGRPGKAVEWFKQIVIHPHRESNPYIVNMARSRWQDFKQRKMNN</sequence>
<dbReference type="AlphaFoldDB" id="A0A2L2XDJ8"/>
<dbReference type="CDD" id="cd00038">
    <property type="entry name" value="CAP_ED"/>
    <property type="match status" value="1"/>
</dbReference>
<dbReference type="Pfam" id="PF00027">
    <property type="entry name" value="cNMP_binding"/>
    <property type="match status" value="1"/>
</dbReference>
<dbReference type="RefSeq" id="WP_128739144.1">
    <property type="nucleotide sequence ID" value="NZ_BFAV01000130.1"/>
</dbReference>
<dbReference type="Proteomes" id="UP000239549">
    <property type="component" value="Unassembled WGS sequence"/>
</dbReference>
<proteinExistence type="predicted"/>
<dbReference type="SUPFAM" id="SSF51206">
    <property type="entry name" value="cAMP-binding domain-like"/>
    <property type="match status" value="1"/>
</dbReference>
<dbReference type="PANTHER" id="PTHR24567:SF74">
    <property type="entry name" value="HTH-TYPE TRANSCRIPTIONAL REGULATOR ARCR"/>
    <property type="match status" value="1"/>
</dbReference>
<evidence type="ECO:0000313" key="3">
    <source>
        <dbReference type="Proteomes" id="UP000239549"/>
    </source>
</evidence>
<dbReference type="GO" id="GO:0003700">
    <property type="term" value="F:DNA-binding transcription factor activity"/>
    <property type="evidence" value="ECO:0007669"/>
    <property type="project" value="TreeGrafter"/>
</dbReference>
<keyword evidence="3" id="KW-1185">Reference proteome</keyword>
<feature type="domain" description="Cyclic nucleotide-binding" evidence="1">
    <location>
        <begin position="19"/>
        <end position="139"/>
    </location>
</feature>
<dbReference type="OrthoDB" id="9780343at2"/>
<dbReference type="SMART" id="SM00100">
    <property type="entry name" value="cNMP"/>
    <property type="match status" value="1"/>
</dbReference>
<dbReference type="SUPFAM" id="SSF48452">
    <property type="entry name" value="TPR-like"/>
    <property type="match status" value="1"/>
</dbReference>
<gene>
    <name evidence="2" type="ORF">DCCM_3324</name>
</gene>
<dbReference type="InterPro" id="IPR050397">
    <property type="entry name" value="Env_Response_Regulators"/>
</dbReference>
<organism evidence="2 3">
    <name type="scientific">Desulfocucumis palustris</name>
    <dbReference type="NCBI Taxonomy" id="1898651"/>
    <lineage>
        <taxon>Bacteria</taxon>
        <taxon>Bacillati</taxon>
        <taxon>Bacillota</taxon>
        <taxon>Clostridia</taxon>
        <taxon>Eubacteriales</taxon>
        <taxon>Desulfocucumaceae</taxon>
        <taxon>Desulfocucumis</taxon>
    </lineage>
</organism>
<protein>
    <submittedName>
        <fullName evidence="2">cAMP-binding protein</fullName>
    </submittedName>
</protein>
<dbReference type="InterPro" id="IPR011990">
    <property type="entry name" value="TPR-like_helical_dom_sf"/>
</dbReference>
<accession>A0A2L2XDJ8</accession>
<dbReference type="Pfam" id="PF09986">
    <property type="entry name" value="DUF2225"/>
    <property type="match status" value="1"/>
</dbReference>
<dbReference type="Gene3D" id="1.25.40.10">
    <property type="entry name" value="Tetratricopeptide repeat domain"/>
    <property type="match status" value="1"/>
</dbReference>
<dbReference type="InterPro" id="IPR014710">
    <property type="entry name" value="RmlC-like_jellyroll"/>
</dbReference>
<dbReference type="PROSITE" id="PS50042">
    <property type="entry name" value="CNMP_BINDING_3"/>
    <property type="match status" value="1"/>
</dbReference>
<dbReference type="InterPro" id="IPR018490">
    <property type="entry name" value="cNMP-bd_dom_sf"/>
</dbReference>
<name>A0A2L2XDJ8_9FIRM</name>
<dbReference type="InterPro" id="IPR018708">
    <property type="entry name" value="DUF2225"/>
</dbReference>
<dbReference type="Gene3D" id="2.60.120.10">
    <property type="entry name" value="Jelly Rolls"/>
    <property type="match status" value="1"/>
</dbReference>
<dbReference type="EMBL" id="BFAV01000130">
    <property type="protein sequence ID" value="GBF34212.1"/>
    <property type="molecule type" value="Genomic_DNA"/>
</dbReference>
<comment type="caution">
    <text evidence="2">The sequence shown here is derived from an EMBL/GenBank/DDBJ whole genome shotgun (WGS) entry which is preliminary data.</text>
</comment>
<evidence type="ECO:0000259" key="1">
    <source>
        <dbReference type="PROSITE" id="PS50042"/>
    </source>
</evidence>